<protein>
    <submittedName>
        <fullName evidence="1 2">Uncharacterized protein</fullName>
    </submittedName>
</protein>
<proteinExistence type="predicted"/>
<name>G7KYL8_MEDTR</name>
<dbReference type="AlphaFoldDB" id="G7KYL8"/>
<evidence type="ECO:0000313" key="3">
    <source>
        <dbReference type="Proteomes" id="UP000002051"/>
    </source>
</evidence>
<dbReference type="PaxDb" id="3880-AES82486"/>
<dbReference type="EnsemblPlants" id="AES82486">
    <property type="protein sequence ID" value="AES82486"/>
    <property type="gene ID" value="MTR_7g113290"/>
</dbReference>
<accession>G7KYL8</accession>
<reference evidence="1 3" key="1">
    <citation type="journal article" date="2011" name="Nature">
        <title>The Medicago genome provides insight into the evolution of rhizobial symbioses.</title>
        <authorList>
            <person name="Young N.D."/>
            <person name="Debelle F."/>
            <person name="Oldroyd G.E."/>
            <person name="Geurts R."/>
            <person name="Cannon S.B."/>
            <person name="Udvardi M.K."/>
            <person name="Benedito V.A."/>
            <person name="Mayer K.F."/>
            <person name="Gouzy J."/>
            <person name="Schoof H."/>
            <person name="Van de Peer Y."/>
            <person name="Proost S."/>
            <person name="Cook D.R."/>
            <person name="Meyers B.C."/>
            <person name="Spannagl M."/>
            <person name="Cheung F."/>
            <person name="De Mita S."/>
            <person name="Krishnakumar V."/>
            <person name="Gundlach H."/>
            <person name="Zhou S."/>
            <person name="Mudge J."/>
            <person name="Bharti A.K."/>
            <person name="Murray J.D."/>
            <person name="Naoumkina M.A."/>
            <person name="Rosen B."/>
            <person name="Silverstein K.A."/>
            <person name="Tang H."/>
            <person name="Rombauts S."/>
            <person name="Zhao P.X."/>
            <person name="Zhou P."/>
            <person name="Barbe V."/>
            <person name="Bardou P."/>
            <person name="Bechner M."/>
            <person name="Bellec A."/>
            <person name="Berger A."/>
            <person name="Berges H."/>
            <person name="Bidwell S."/>
            <person name="Bisseling T."/>
            <person name="Choisne N."/>
            <person name="Couloux A."/>
            <person name="Denny R."/>
            <person name="Deshpande S."/>
            <person name="Dai X."/>
            <person name="Doyle J.J."/>
            <person name="Dudez A.M."/>
            <person name="Farmer A.D."/>
            <person name="Fouteau S."/>
            <person name="Franken C."/>
            <person name="Gibelin C."/>
            <person name="Gish J."/>
            <person name="Goldstein S."/>
            <person name="Gonzalez A.J."/>
            <person name="Green P.J."/>
            <person name="Hallab A."/>
            <person name="Hartog M."/>
            <person name="Hua A."/>
            <person name="Humphray S.J."/>
            <person name="Jeong D.H."/>
            <person name="Jing Y."/>
            <person name="Jocker A."/>
            <person name="Kenton S.M."/>
            <person name="Kim D.J."/>
            <person name="Klee K."/>
            <person name="Lai H."/>
            <person name="Lang C."/>
            <person name="Lin S."/>
            <person name="Macmil S.L."/>
            <person name="Magdelenat G."/>
            <person name="Matthews L."/>
            <person name="McCorrison J."/>
            <person name="Monaghan E.L."/>
            <person name="Mun J.H."/>
            <person name="Najar F.Z."/>
            <person name="Nicholson C."/>
            <person name="Noirot C."/>
            <person name="O'Bleness M."/>
            <person name="Paule C.R."/>
            <person name="Poulain J."/>
            <person name="Prion F."/>
            <person name="Qin B."/>
            <person name="Qu C."/>
            <person name="Retzel E.F."/>
            <person name="Riddle C."/>
            <person name="Sallet E."/>
            <person name="Samain S."/>
            <person name="Samson N."/>
            <person name="Sanders I."/>
            <person name="Saurat O."/>
            <person name="Scarpelli C."/>
            <person name="Schiex T."/>
            <person name="Segurens B."/>
            <person name="Severin A.J."/>
            <person name="Sherrier D.J."/>
            <person name="Shi R."/>
            <person name="Sims S."/>
            <person name="Singer S.R."/>
            <person name="Sinharoy S."/>
            <person name="Sterck L."/>
            <person name="Viollet A."/>
            <person name="Wang B.B."/>
            <person name="Wang K."/>
            <person name="Wang M."/>
            <person name="Wang X."/>
            <person name="Warfsmann J."/>
            <person name="Weissenbach J."/>
            <person name="White D.D."/>
            <person name="White J.D."/>
            <person name="Wiley G.B."/>
            <person name="Wincker P."/>
            <person name="Xing Y."/>
            <person name="Yang L."/>
            <person name="Yao Z."/>
            <person name="Ying F."/>
            <person name="Zhai J."/>
            <person name="Zhou L."/>
            <person name="Zuber A."/>
            <person name="Denarie J."/>
            <person name="Dixon R.A."/>
            <person name="May G.D."/>
            <person name="Schwartz D.C."/>
            <person name="Rogers J."/>
            <person name="Quetier F."/>
            <person name="Town C.D."/>
            <person name="Roe B.A."/>
        </authorList>
    </citation>
    <scope>NUCLEOTIDE SEQUENCE [LARGE SCALE GENOMIC DNA]</scope>
    <source>
        <strain evidence="1">A17</strain>
        <strain evidence="2 3">cv. Jemalong A17</strain>
    </source>
</reference>
<gene>
    <name evidence="1" type="ordered locus">MTR_7g113290</name>
</gene>
<reference evidence="1 3" key="2">
    <citation type="journal article" date="2014" name="BMC Genomics">
        <title>An improved genome release (version Mt4.0) for the model legume Medicago truncatula.</title>
        <authorList>
            <person name="Tang H."/>
            <person name="Krishnakumar V."/>
            <person name="Bidwell S."/>
            <person name="Rosen B."/>
            <person name="Chan A."/>
            <person name="Zhou S."/>
            <person name="Gentzbittel L."/>
            <person name="Childs K.L."/>
            <person name="Yandell M."/>
            <person name="Gundlach H."/>
            <person name="Mayer K.F."/>
            <person name="Schwartz D.C."/>
            <person name="Town C.D."/>
        </authorList>
    </citation>
    <scope>GENOME REANNOTATION</scope>
    <source>
        <strain evidence="2 3">cv. Jemalong A17</strain>
    </source>
</reference>
<dbReference type="HOGENOM" id="CLU_878177_0_0_1"/>
<organism evidence="1 3">
    <name type="scientific">Medicago truncatula</name>
    <name type="common">Barrel medic</name>
    <name type="synonym">Medicago tribuloides</name>
    <dbReference type="NCBI Taxonomy" id="3880"/>
    <lineage>
        <taxon>Eukaryota</taxon>
        <taxon>Viridiplantae</taxon>
        <taxon>Streptophyta</taxon>
        <taxon>Embryophyta</taxon>
        <taxon>Tracheophyta</taxon>
        <taxon>Spermatophyta</taxon>
        <taxon>Magnoliopsida</taxon>
        <taxon>eudicotyledons</taxon>
        <taxon>Gunneridae</taxon>
        <taxon>Pentapetalae</taxon>
        <taxon>rosids</taxon>
        <taxon>fabids</taxon>
        <taxon>Fabales</taxon>
        <taxon>Fabaceae</taxon>
        <taxon>Papilionoideae</taxon>
        <taxon>50 kb inversion clade</taxon>
        <taxon>NPAAA clade</taxon>
        <taxon>Hologalegina</taxon>
        <taxon>IRL clade</taxon>
        <taxon>Trifolieae</taxon>
        <taxon>Medicago</taxon>
    </lineage>
</organism>
<evidence type="ECO:0000313" key="1">
    <source>
        <dbReference type="EMBL" id="AES82486.1"/>
    </source>
</evidence>
<sequence>MMQTRWSIARKIHAYVFDDNRLKRIKKHQFNWRVRSGDSNHAVVPIKRRRLTACAKAEKSCITENSSGGLGSDKLRFSQSSSFLVANKNVCDPISHQQNESSTDFSTDRSVEENKEKSICNGNYQYTYDYSAPNDDEVVIMTKEKYEWLLQRLDQADKLEGKILQILCNALPVLGFGLGKNGIFDEKLQNSRFWNCHISPGEISPFPRHWFALAKVSRKFPENTALVRHFTAFCSPWRKCPGAFRLMLAFGSPWRVAFLVEFRLASGEDSCPGALVVHSGEGFGPDECFNHSKAVRASVLFGTTCIFASIEKSKVLS</sequence>
<reference evidence="2" key="3">
    <citation type="submission" date="2015-04" db="UniProtKB">
        <authorList>
            <consortium name="EnsemblPlants"/>
        </authorList>
    </citation>
    <scope>IDENTIFICATION</scope>
    <source>
        <strain evidence="2">cv. Jemalong A17</strain>
    </source>
</reference>
<evidence type="ECO:0000313" key="2">
    <source>
        <dbReference type="EnsemblPlants" id="AES82486"/>
    </source>
</evidence>
<keyword evidence="3" id="KW-1185">Reference proteome</keyword>
<dbReference type="Proteomes" id="UP000002051">
    <property type="component" value="Unassembled WGS sequence"/>
</dbReference>
<dbReference type="EMBL" id="CM001223">
    <property type="protein sequence ID" value="AES82486.1"/>
    <property type="molecule type" value="Genomic_DNA"/>
</dbReference>